<evidence type="ECO:0000313" key="9">
    <source>
        <dbReference type="Proteomes" id="UP000236333"/>
    </source>
</evidence>
<name>A0A2J8AK99_9CHLO</name>
<organism evidence="8 9">
    <name type="scientific">Tetrabaena socialis</name>
    <dbReference type="NCBI Taxonomy" id="47790"/>
    <lineage>
        <taxon>Eukaryota</taxon>
        <taxon>Viridiplantae</taxon>
        <taxon>Chlorophyta</taxon>
        <taxon>core chlorophytes</taxon>
        <taxon>Chlorophyceae</taxon>
        <taxon>CS clade</taxon>
        <taxon>Chlamydomonadales</taxon>
        <taxon>Tetrabaenaceae</taxon>
        <taxon>Tetrabaena</taxon>
    </lineage>
</organism>
<dbReference type="Pfam" id="PF00648">
    <property type="entry name" value="Peptidase_C2"/>
    <property type="match status" value="1"/>
</dbReference>
<dbReference type="GO" id="GO:0006508">
    <property type="term" value="P:proteolysis"/>
    <property type="evidence" value="ECO:0007669"/>
    <property type="project" value="UniProtKB-KW"/>
</dbReference>
<keyword evidence="4" id="KW-0788">Thiol protease</keyword>
<dbReference type="EMBL" id="PGGS01000001">
    <property type="protein sequence ID" value="PNH12942.1"/>
    <property type="molecule type" value="Genomic_DNA"/>
</dbReference>
<dbReference type="InterPro" id="IPR001300">
    <property type="entry name" value="Peptidase_C2_calpain_cat"/>
</dbReference>
<sequence>MGGSGTRYPDPNQPPASAPADITWRRVSGTLYFPTGKTARLLQGVLESGAFLGALGAVAAARNGELLLDLIVSDDAASHGAYTFQFFKHGCWQSVVVDNFLPCLADQVHGSYYAIAGGAVHEMMVDLTGGVGFKVKTDSAAGGAAAADGALWADLQSWLASGSIVACSAKPKGAPRQRFRPGVEAPYELRLMSAVPLELVPLPEMQSVQLPGEWSTDTAGGCNVNPLWRRNPRFHVVLASFGRVRRRPRLPLYMISAGHKAQVVASLTRLDLKYSVIKAARNPQLDLDLAMTPPAAGTDGPGRRTAVRDDELVTAAALQGSPEWQHPVVAPLLDSFEPGLQDEATAWMPYADFVAFFNRIHVCRMFPPTWHQLTLHCGWQPDTTAEYELNGGCHYVIMPCTYGPGRTGRFTLAVSSSTGFQFRSLMQGYGHAM</sequence>
<evidence type="ECO:0000256" key="6">
    <source>
        <dbReference type="SAM" id="MobiDB-lite"/>
    </source>
</evidence>
<dbReference type="PROSITE" id="PS50203">
    <property type="entry name" value="CALPAIN_CAT"/>
    <property type="match status" value="1"/>
</dbReference>
<proteinExistence type="inferred from homology"/>
<dbReference type="PRINTS" id="PR00704">
    <property type="entry name" value="CALPAIN"/>
</dbReference>
<dbReference type="Proteomes" id="UP000236333">
    <property type="component" value="Unassembled WGS sequence"/>
</dbReference>
<dbReference type="PANTHER" id="PTHR10183:SF379">
    <property type="entry name" value="CALPAIN-5"/>
    <property type="match status" value="1"/>
</dbReference>
<dbReference type="InterPro" id="IPR038765">
    <property type="entry name" value="Papain-like_cys_pep_sf"/>
</dbReference>
<keyword evidence="9" id="KW-1185">Reference proteome</keyword>
<dbReference type="Gene3D" id="3.90.70.10">
    <property type="entry name" value="Cysteine proteinases"/>
    <property type="match status" value="1"/>
</dbReference>
<evidence type="ECO:0000256" key="1">
    <source>
        <dbReference type="ARBA" id="ARBA00007623"/>
    </source>
</evidence>
<evidence type="ECO:0000256" key="4">
    <source>
        <dbReference type="ARBA" id="ARBA00022807"/>
    </source>
</evidence>
<evidence type="ECO:0000313" key="8">
    <source>
        <dbReference type="EMBL" id="PNH12942.1"/>
    </source>
</evidence>
<gene>
    <name evidence="8" type="ORF">TSOC_000040</name>
</gene>
<dbReference type="AlphaFoldDB" id="A0A2J8AK99"/>
<comment type="caution">
    <text evidence="5">Lacks conserved residue(s) required for the propagation of feature annotation.</text>
</comment>
<evidence type="ECO:0000256" key="3">
    <source>
        <dbReference type="ARBA" id="ARBA00022801"/>
    </source>
</evidence>
<comment type="similarity">
    <text evidence="1">Belongs to the peptidase C2 family.</text>
</comment>
<dbReference type="OrthoDB" id="424753at2759"/>
<keyword evidence="3" id="KW-0378">Hydrolase</keyword>
<protein>
    <submittedName>
        <fullName evidence="8">Calpain-10</fullName>
    </submittedName>
</protein>
<evidence type="ECO:0000259" key="7">
    <source>
        <dbReference type="PROSITE" id="PS50203"/>
    </source>
</evidence>
<accession>A0A2J8AK99</accession>
<dbReference type="Gene3D" id="2.60.120.380">
    <property type="match status" value="2"/>
</dbReference>
<dbReference type="SUPFAM" id="SSF49758">
    <property type="entry name" value="Calpain large subunit, middle domain (domain III)"/>
    <property type="match status" value="1"/>
</dbReference>
<keyword evidence="2" id="KW-0645">Protease</keyword>
<dbReference type="PANTHER" id="PTHR10183">
    <property type="entry name" value="CALPAIN"/>
    <property type="match status" value="1"/>
</dbReference>
<dbReference type="SMART" id="SM00230">
    <property type="entry name" value="CysPc"/>
    <property type="match status" value="1"/>
</dbReference>
<dbReference type="GO" id="GO:0004198">
    <property type="term" value="F:calcium-dependent cysteine-type endopeptidase activity"/>
    <property type="evidence" value="ECO:0007669"/>
    <property type="project" value="InterPro"/>
</dbReference>
<dbReference type="InterPro" id="IPR036213">
    <property type="entry name" value="Calpain_III_sf"/>
</dbReference>
<evidence type="ECO:0000256" key="2">
    <source>
        <dbReference type="ARBA" id="ARBA00022670"/>
    </source>
</evidence>
<comment type="caution">
    <text evidence="8">The sequence shown here is derived from an EMBL/GenBank/DDBJ whole genome shotgun (WGS) entry which is preliminary data.</text>
</comment>
<feature type="region of interest" description="Disordered" evidence="6">
    <location>
        <begin position="1"/>
        <end position="20"/>
    </location>
</feature>
<reference evidence="8 9" key="1">
    <citation type="journal article" date="2017" name="Mol. Biol. Evol.">
        <title>The 4-celled Tetrabaena socialis nuclear genome reveals the essential components for genetic control of cell number at the origin of multicellularity in the volvocine lineage.</title>
        <authorList>
            <person name="Featherston J."/>
            <person name="Arakaki Y."/>
            <person name="Hanschen E.R."/>
            <person name="Ferris P.J."/>
            <person name="Michod R.E."/>
            <person name="Olson B.J.S.C."/>
            <person name="Nozaki H."/>
            <person name="Durand P.M."/>
        </authorList>
    </citation>
    <scope>NUCLEOTIDE SEQUENCE [LARGE SCALE GENOMIC DNA]</scope>
    <source>
        <strain evidence="8 9">NIES-571</strain>
    </source>
</reference>
<dbReference type="InterPro" id="IPR022684">
    <property type="entry name" value="Calpain_cysteine_protease"/>
</dbReference>
<evidence type="ECO:0000256" key="5">
    <source>
        <dbReference type="PROSITE-ProRule" id="PRU00239"/>
    </source>
</evidence>
<dbReference type="SUPFAM" id="SSF54001">
    <property type="entry name" value="Cysteine proteinases"/>
    <property type="match status" value="2"/>
</dbReference>
<feature type="domain" description="Calpain catalytic" evidence="7">
    <location>
        <begin position="41"/>
        <end position="366"/>
    </location>
</feature>